<comment type="caution">
    <text evidence="8">The sequence shown here is derived from an EMBL/GenBank/DDBJ whole genome shotgun (WGS) entry which is preliminary data.</text>
</comment>
<dbReference type="InterPro" id="IPR036291">
    <property type="entry name" value="NAD(P)-bd_dom_sf"/>
</dbReference>
<evidence type="ECO:0000313" key="9">
    <source>
        <dbReference type="Proteomes" id="UP000791080"/>
    </source>
</evidence>
<dbReference type="Gene3D" id="3.40.50.720">
    <property type="entry name" value="NAD(P)-binding Rossmann-like Domain"/>
    <property type="match status" value="1"/>
</dbReference>
<dbReference type="Proteomes" id="UP000791080">
    <property type="component" value="Unassembled WGS sequence"/>
</dbReference>
<evidence type="ECO:0000256" key="5">
    <source>
        <dbReference type="ARBA" id="ARBA00023002"/>
    </source>
</evidence>
<evidence type="ECO:0000256" key="1">
    <source>
        <dbReference type="ARBA" id="ARBA00001947"/>
    </source>
</evidence>
<dbReference type="InterPro" id="IPR020843">
    <property type="entry name" value="ER"/>
</dbReference>
<dbReference type="InterPro" id="IPR002328">
    <property type="entry name" value="ADH_Zn_CS"/>
</dbReference>
<gene>
    <name evidence="8" type="ORF">G443_001308</name>
</gene>
<keyword evidence="3 6" id="KW-0479">Metal-binding</keyword>
<dbReference type="Gene3D" id="3.90.180.10">
    <property type="entry name" value="Medium-chain alcohol dehydrogenases, catalytic domain"/>
    <property type="match status" value="1"/>
</dbReference>
<dbReference type="SUPFAM" id="SSF51735">
    <property type="entry name" value="NAD(P)-binding Rossmann-fold domains"/>
    <property type="match status" value="1"/>
</dbReference>
<dbReference type="PANTHER" id="PTHR43350:SF21">
    <property type="entry name" value="S-NITROSOMYCOTHIOL REDUCTASE MSCR"/>
    <property type="match status" value="1"/>
</dbReference>
<dbReference type="InterPro" id="IPR011032">
    <property type="entry name" value="GroES-like_sf"/>
</dbReference>
<organism evidence="8 9">
    <name type="scientific">Actinoalloteichus caeruleus DSM 43889</name>
    <dbReference type="NCBI Taxonomy" id="1120930"/>
    <lineage>
        <taxon>Bacteria</taxon>
        <taxon>Bacillati</taxon>
        <taxon>Actinomycetota</taxon>
        <taxon>Actinomycetes</taxon>
        <taxon>Pseudonocardiales</taxon>
        <taxon>Pseudonocardiaceae</taxon>
        <taxon>Actinoalloteichus</taxon>
        <taxon>Actinoalloteichus cyanogriseus</taxon>
    </lineage>
</organism>
<dbReference type="InterPro" id="IPR013154">
    <property type="entry name" value="ADH-like_N"/>
</dbReference>
<dbReference type="SMART" id="SM00829">
    <property type="entry name" value="PKS_ER"/>
    <property type="match status" value="1"/>
</dbReference>
<dbReference type="RefSeq" id="WP_026420442.1">
    <property type="nucleotide sequence ID" value="NZ_AUBJ02000001.1"/>
</dbReference>
<evidence type="ECO:0000256" key="6">
    <source>
        <dbReference type="RuleBase" id="RU361277"/>
    </source>
</evidence>
<feature type="domain" description="Enoyl reductase (ER)" evidence="7">
    <location>
        <begin position="12"/>
        <end position="360"/>
    </location>
</feature>
<dbReference type="Pfam" id="PF00107">
    <property type="entry name" value="ADH_zinc_N"/>
    <property type="match status" value="1"/>
</dbReference>
<keyword evidence="5" id="KW-0560">Oxidoreductase</keyword>
<dbReference type="SUPFAM" id="SSF50129">
    <property type="entry name" value="GroES-like"/>
    <property type="match status" value="1"/>
</dbReference>
<evidence type="ECO:0000256" key="4">
    <source>
        <dbReference type="ARBA" id="ARBA00022833"/>
    </source>
</evidence>
<sequence>MPSTAVGAVLRATDQPLRVEEIELRDPGPSEVRVRMTAAGVCHSDLSLARGVLPHHLPAVLGHEGVGDVVEVGEGVTGLRVGDQVVLNWSPPCRDCWFCRGGQPYLCQASLRYATRPHAVGADGQPLFPGLGAAAFATETLVAEDACVPLPPGTPAVEAALLGCAALTGVGAVRNAARVRPGESVVVLGLGGVGLCAVQAARIAGADPVIAVDPAPEKAALAESLGATEVLEPGPELARRVRRLTGGRGADHAVECVGRATSIRAAWDVLRRGGRATVVGLGERSDTLTLSAAEVAMLGRTLAGCMYGDCDPAEDLPVLLGLLGAGALDLGSLVDRRIDLAEVEDVFADLDRGRGARAVVVFDQGDQG</sequence>
<evidence type="ECO:0000259" key="7">
    <source>
        <dbReference type="SMART" id="SM00829"/>
    </source>
</evidence>
<dbReference type="InterPro" id="IPR013149">
    <property type="entry name" value="ADH-like_C"/>
</dbReference>
<evidence type="ECO:0000256" key="2">
    <source>
        <dbReference type="ARBA" id="ARBA00008072"/>
    </source>
</evidence>
<dbReference type="PROSITE" id="PS00059">
    <property type="entry name" value="ADH_ZINC"/>
    <property type="match status" value="1"/>
</dbReference>
<dbReference type="Pfam" id="PF08240">
    <property type="entry name" value="ADH_N"/>
    <property type="match status" value="1"/>
</dbReference>
<dbReference type="EMBL" id="AUBJ02000001">
    <property type="protein sequence ID" value="MCP2331038.1"/>
    <property type="molecule type" value="Genomic_DNA"/>
</dbReference>
<keyword evidence="9" id="KW-1185">Reference proteome</keyword>
<name>A0ABT1JF50_ACTCY</name>
<comment type="cofactor">
    <cofactor evidence="1 6">
        <name>Zn(2+)</name>
        <dbReference type="ChEBI" id="CHEBI:29105"/>
    </cofactor>
</comment>
<proteinExistence type="inferred from homology"/>
<comment type="similarity">
    <text evidence="2 6">Belongs to the zinc-containing alcohol dehydrogenase family.</text>
</comment>
<evidence type="ECO:0000313" key="8">
    <source>
        <dbReference type="EMBL" id="MCP2331038.1"/>
    </source>
</evidence>
<accession>A0ABT1JF50</accession>
<dbReference type="PANTHER" id="PTHR43350">
    <property type="entry name" value="NAD-DEPENDENT ALCOHOL DEHYDROGENASE"/>
    <property type="match status" value="1"/>
</dbReference>
<evidence type="ECO:0000256" key="3">
    <source>
        <dbReference type="ARBA" id="ARBA00022723"/>
    </source>
</evidence>
<reference evidence="8 9" key="1">
    <citation type="submission" date="2022-06" db="EMBL/GenBank/DDBJ databases">
        <title>Genomic Encyclopedia of Type Strains, Phase I: the one thousand microbial genomes (KMG-I) project.</title>
        <authorList>
            <person name="Kyrpides N."/>
        </authorList>
    </citation>
    <scope>NUCLEOTIDE SEQUENCE [LARGE SCALE GENOMIC DNA]</scope>
    <source>
        <strain evidence="8 9">DSM 43889</strain>
    </source>
</reference>
<protein>
    <submittedName>
        <fullName evidence="8">S-(Hydroxymethyl)glutathione dehydrogenase / alcohol dehydrogenase</fullName>
    </submittedName>
</protein>
<keyword evidence="4 6" id="KW-0862">Zinc</keyword>